<dbReference type="EMBL" id="NIRI02000071">
    <property type="protein sequence ID" value="KAG5442485.1"/>
    <property type="molecule type" value="Genomic_DNA"/>
</dbReference>
<reference evidence="2 3" key="2">
    <citation type="journal article" date="2021" name="Genomics">
        <title>High-quality reference genome for Clonorchis sinensis.</title>
        <authorList>
            <person name="Young N.D."/>
            <person name="Stroehlein A.J."/>
            <person name="Kinkar L."/>
            <person name="Wang T."/>
            <person name="Sohn W.M."/>
            <person name="Chang B.C.H."/>
            <person name="Kaur P."/>
            <person name="Weisz D."/>
            <person name="Dudchenko O."/>
            <person name="Aiden E.L."/>
            <person name="Korhonen P.K."/>
            <person name="Gasser R.B."/>
        </authorList>
    </citation>
    <scope>NUCLEOTIDE SEQUENCE [LARGE SCALE GENOMIC DNA]</scope>
    <source>
        <strain evidence="2">Cs-k2</strain>
    </source>
</reference>
<dbReference type="STRING" id="79923.A0A3R7C2H3"/>
<accession>A0A3R7C2H3</accession>
<gene>
    <name evidence="2" type="ORF">CSKR_111857</name>
</gene>
<comment type="caution">
    <text evidence="2">The sequence shown here is derived from an EMBL/GenBank/DDBJ whole genome shotgun (WGS) entry which is preliminary data.</text>
</comment>
<keyword evidence="3" id="KW-1185">Reference proteome</keyword>
<protein>
    <submittedName>
        <fullName evidence="2">Uncharacterized protein</fullName>
    </submittedName>
</protein>
<sequence length="126" mass="13822">MRRRSRAIVGQSWACGFSGRPFPTPPISGKGRIAASINRDMLVAWGNHLTVFTLLSQRTTRKYGRQTWWECGGQTGQSTSLHISSVVTSAAAMAYELTKPLLGERADTEASSSVRPRSRSEDPPDI</sequence>
<name>A0A3R7C2H3_CLOSI</name>
<dbReference type="AlphaFoldDB" id="A0A3R7C2H3"/>
<evidence type="ECO:0000256" key="1">
    <source>
        <dbReference type="SAM" id="MobiDB-lite"/>
    </source>
</evidence>
<proteinExistence type="predicted"/>
<evidence type="ECO:0000313" key="3">
    <source>
        <dbReference type="Proteomes" id="UP000286415"/>
    </source>
</evidence>
<reference evidence="2 3" key="1">
    <citation type="journal article" date="2018" name="Biotechnol. Adv.">
        <title>Improved genomic resources and new bioinformatic workflow for the carcinogenic parasite Clonorchis sinensis: Biotechnological implications.</title>
        <authorList>
            <person name="Wang D."/>
            <person name="Korhonen P.K."/>
            <person name="Gasser R.B."/>
            <person name="Young N.D."/>
        </authorList>
    </citation>
    <scope>NUCLEOTIDE SEQUENCE [LARGE SCALE GENOMIC DNA]</scope>
    <source>
        <strain evidence="2">Cs-k2</strain>
    </source>
</reference>
<dbReference type="Proteomes" id="UP000286415">
    <property type="component" value="Unassembled WGS sequence"/>
</dbReference>
<evidence type="ECO:0000313" key="2">
    <source>
        <dbReference type="EMBL" id="KAG5442485.1"/>
    </source>
</evidence>
<feature type="region of interest" description="Disordered" evidence="1">
    <location>
        <begin position="104"/>
        <end position="126"/>
    </location>
</feature>
<dbReference type="InParanoid" id="A0A3R7C2H3"/>
<organism evidence="2 3">
    <name type="scientific">Clonorchis sinensis</name>
    <name type="common">Chinese liver fluke</name>
    <dbReference type="NCBI Taxonomy" id="79923"/>
    <lineage>
        <taxon>Eukaryota</taxon>
        <taxon>Metazoa</taxon>
        <taxon>Spiralia</taxon>
        <taxon>Lophotrochozoa</taxon>
        <taxon>Platyhelminthes</taxon>
        <taxon>Trematoda</taxon>
        <taxon>Digenea</taxon>
        <taxon>Opisthorchiida</taxon>
        <taxon>Opisthorchiata</taxon>
        <taxon>Opisthorchiidae</taxon>
        <taxon>Clonorchis</taxon>
    </lineage>
</organism>